<dbReference type="Gene3D" id="3.80.30.20">
    <property type="entry name" value="tm_1862 like domain"/>
    <property type="match status" value="1"/>
</dbReference>
<feature type="domain" description="Radical SAM core" evidence="7">
    <location>
        <begin position="172"/>
        <end position="403"/>
    </location>
</feature>
<evidence type="ECO:0000256" key="3">
    <source>
        <dbReference type="ARBA" id="ARBA00022723"/>
    </source>
</evidence>
<dbReference type="GO" id="GO:0046872">
    <property type="term" value="F:metal ion binding"/>
    <property type="evidence" value="ECO:0007669"/>
    <property type="project" value="UniProtKB-KW"/>
</dbReference>
<name>A0A2S5GGT5_9BACL</name>
<proteinExistence type="predicted"/>
<dbReference type="InterPro" id="IPR034466">
    <property type="entry name" value="Methyltransferase_Class_B"/>
</dbReference>
<dbReference type="GO" id="GO:0005829">
    <property type="term" value="C:cytosol"/>
    <property type="evidence" value="ECO:0007669"/>
    <property type="project" value="TreeGrafter"/>
</dbReference>
<evidence type="ECO:0000256" key="1">
    <source>
        <dbReference type="ARBA" id="ARBA00001966"/>
    </source>
</evidence>
<dbReference type="InterPro" id="IPR025288">
    <property type="entry name" value="DUF4080"/>
</dbReference>
<dbReference type="Proteomes" id="UP000239047">
    <property type="component" value="Unassembled WGS sequence"/>
</dbReference>
<dbReference type="GO" id="GO:0051539">
    <property type="term" value="F:4 iron, 4 sulfur cluster binding"/>
    <property type="evidence" value="ECO:0007669"/>
    <property type="project" value="UniProtKB-KW"/>
</dbReference>
<dbReference type="CDD" id="cd01335">
    <property type="entry name" value="Radical_SAM"/>
    <property type="match status" value="1"/>
</dbReference>
<keyword evidence="5" id="KW-0411">Iron-sulfur</keyword>
<keyword evidence="3" id="KW-0479">Metal-binding</keyword>
<dbReference type="CDD" id="cd02068">
    <property type="entry name" value="radical_SAM_B12_BD"/>
    <property type="match status" value="1"/>
</dbReference>
<dbReference type="InterPro" id="IPR036724">
    <property type="entry name" value="Cobalamin-bd_sf"/>
</dbReference>
<sequence length="573" mass="67015">MNVVLSTLNAKFIHTNLAIRCLKSYAEPEFSIELSEYTIKDPEMNIVADLFAKKPDILGFSCYIWNIEETIKVIDLFKKISPDTKIILGGPEVSYDVPYWLNRLTNVDFIVVGEGEETFKQLLTALSGQLPIEEVNGIAYQNEQKPVIHPQTNKLDLRTLPSPFRFEEDKKNLSKRIVYIETSRGCPFRCQFCLSSIEVGVRYFDREAIKEEIRYLMENGAKIIKFVDRTFNISRSYAMEMFEFLISEHLPGTVFQFEITADIMRPEVIQYLNDHAPKGLFRFEIGVQSTNDETNELVMRKQNWEKLKRTVTMVKNGQKIDQHLDLIAGLPQEDYTSFRKTFNDVFEMRPEELQLGFLKMLRGTGLRINAAKHDYIYMDHAPYEIVGNNLLSFEDIVRIKHVEDVLEKYWNDHRMDLTVDYLTEKCFDTPFDFFQAFGTYWEQQGWARIGHQLEDLFKRLHSFLIAHQVPHLDIVESLMKKDYLLNQKFKPRKLWWETKDKDTYKEIYQKLLADPSIAGAGFAELNLHQKDLHKHTILEKSLVAEEDGKCSPSFLMAYYNPKDGKPVLFEFTA</sequence>
<evidence type="ECO:0000313" key="8">
    <source>
        <dbReference type="EMBL" id="PPA72247.1"/>
    </source>
</evidence>
<dbReference type="AlphaFoldDB" id="A0A2S5GGT5"/>
<dbReference type="InterPro" id="IPR006158">
    <property type="entry name" value="Cobalamin-bd"/>
</dbReference>
<dbReference type="GO" id="GO:0031419">
    <property type="term" value="F:cobalamin binding"/>
    <property type="evidence" value="ECO:0007669"/>
    <property type="project" value="InterPro"/>
</dbReference>
<comment type="cofactor">
    <cofactor evidence="1">
        <name>[4Fe-4S] cluster</name>
        <dbReference type="ChEBI" id="CHEBI:49883"/>
    </cofactor>
</comment>
<dbReference type="SUPFAM" id="SSF102114">
    <property type="entry name" value="Radical SAM enzymes"/>
    <property type="match status" value="1"/>
</dbReference>
<dbReference type="InterPro" id="IPR058240">
    <property type="entry name" value="rSAM_sf"/>
</dbReference>
<dbReference type="SFLD" id="SFLDS00029">
    <property type="entry name" value="Radical_SAM"/>
    <property type="match status" value="1"/>
</dbReference>
<dbReference type="EMBL" id="PREZ01000001">
    <property type="protein sequence ID" value="PPA72247.1"/>
    <property type="molecule type" value="Genomic_DNA"/>
</dbReference>
<keyword evidence="4" id="KW-0408">Iron</keyword>
<dbReference type="SFLD" id="SFLDG01123">
    <property type="entry name" value="methyltransferase_(Class_B)"/>
    <property type="match status" value="1"/>
</dbReference>
<comment type="caution">
    <text evidence="8">The sequence shown here is derived from an EMBL/GenBank/DDBJ whole genome shotgun (WGS) entry which is preliminary data.</text>
</comment>
<accession>A0A2S5GGT5</accession>
<dbReference type="Pfam" id="PF02310">
    <property type="entry name" value="B12-binding"/>
    <property type="match status" value="1"/>
</dbReference>
<reference evidence="8 9" key="1">
    <citation type="submission" date="2018-02" db="EMBL/GenBank/DDBJ databases">
        <title>Jeotgalibacillus proteolyticum sp. nov. a protease producing bacterium isolated from ocean sediments of Laizhou Bay.</title>
        <authorList>
            <person name="Li Y."/>
        </authorList>
    </citation>
    <scope>NUCLEOTIDE SEQUENCE [LARGE SCALE GENOMIC DNA]</scope>
    <source>
        <strain evidence="8 9">22-7</strain>
    </source>
</reference>
<dbReference type="SMART" id="SM00729">
    <property type="entry name" value="Elp3"/>
    <property type="match status" value="1"/>
</dbReference>
<dbReference type="RefSeq" id="WP_104056361.1">
    <property type="nucleotide sequence ID" value="NZ_PREZ01000001.1"/>
</dbReference>
<evidence type="ECO:0000256" key="2">
    <source>
        <dbReference type="ARBA" id="ARBA00022691"/>
    </source>
</evidence>
<feature type="domain" description="B12-binding" evidence="6">
    <location>
        <begin position="1"/>
        <end position="133"/>
    </location>
</feature>
<dbReference type="PROSITE" id="PS51332">
    <property type="entry name" value="B12_BINDING"/>
    <property type="match status" value="1"/>
</dbReference>
<dbReference type="SUPFAM" id="SSF52242">
    <property type="entry name" value="Cobalamin (vitamin B12)-binding domain"/>
    <property type="match status" value="1"/>
</dbReference>
<dbReference type="Pfam" id="PF04055">
    <property type="entry name" value="Radical_SAM"/>
    <property type="match status" value="1"/>
</dbReference>
<dbReference type="OrthoDB" id="9801424at2"/>
<dbReference type="Gene3D" id="3.40.50.280">
    <property type="entry name" value="Cobalamin-binding domain"/>
    <property type="match status" value="1"/>
</dbReference>
<protein>
    <submittedName>
        <fullName evidence="8">B12-binding domain-containing radical SAM protein</fullName>
    </submittedName>
</protein>
<dbReference type="InterPro" id="IPR051198">
    <property type="entry name" value="BchE-like"/>
</dbReference>
<dbReference type="InterPro" id="IPR023404">
    <property type="entry name" value="rSAM_horseshoe"/>
</dbReference>
<dbReference type="SFLD" id="SFLDG01082">
    <property type="entry name" value="B12-binding_domain_containing"/>
    <property type="match status" value="1"/>
</dbReference>
<dbReference type="PROSITE" id="PS51918">
    <property type="entry name" value="RADICAL_SAM"/>
    <property type="match status" value="1"/>
</dbReference>
<dbReference type="GO" id="GO:0003824">
    <property type="term" value="F:catalytic activity"/>
    <property type="evidence" value="ECO:0007669"/>
    <property type="project" value="InterPro"/>
</dbReference>
<evidence type="ECO:0000259" key="6">
    <source>
        <dbReference type="PROSITE" id="PS51332"/>
    </source>
</evidence>
<keyword evidence="9" id="KW-1185">Reference proteome</keyword>
<evidence type="ECO:0000259" key="7">
    <source>
        <dbReference type="PROSITE" id="PS51918"/>
    </source>
</evidence>
<dbReference type="InterPro" id="IPR007197">
    <property type="entry name" value="rSAM"/>
</dbReference>
<evidence type="ECO:0000256" key="5">
    <source>
        <dbReference type="ARBA" id="ARBA00023014"/>
    </source>
</evidence>
<keyword evidence="2" id="KW-0949">S-adenosyl-L-methionine</keyword>
<dbReference type="PANTHER" id="PTHR43409:SF16">
    <property type="entry name" value="SLR0320 PROTEIN"/>
    <property type="match status" value="1"/>
</dbReference>
<evidence type="ECO:0000256" key="4">
    <source>
        <dbReference type="ARBA" id="ARBA00023004"/>
    </source>
</evidence>
<organism evidence="8 9">
    <name type="scientific">Jeotgalibacillus proteolyticus</name>
    <dbReference type="NCBI Taxonomy" id="2082395"/>
    <lineage>
        <taxon>Bacteria</taxon>
        <taxon>Bacillati</taxon>
        <taxon>Bacillota</taxon>
        <taxon>Bacilli</taxon>
        <taxon>Bacillales</taxon>
        <taxon>Caryophanaceae</taxon>
        <taxon>Jeotgalibacillus</taxon>
    </lineage>
</organism>
<dbReference type="InterPro" id="IPR006638">
    <property type="entry name" value="Elp3/MiaA/NifB-like_rSAM"/>
</dbReference>
<gene>
    <name evidence="8" type="ORF">C4B60_02390</name>
</gene>
<dbReference type="PANTHER" id="PTHR43409">
    <property type="entry name" value="ANAEROBIC MAGNESIUM-PROTOPORPHYRIN IX MONOMETHYL ESTER CYCLASE-RELATED"/>
    <property type="match status" value="1"/>
</dbReference>
<evidence type="ECO:0000313" key="9">
    <source>
        <dbReference type="Proteomes" id="UP000239047"/>
    </source>
</evidence>
<dbReference type="Pfam" id="PF13311">
    <property type="entry name" value="DUF4080"/>
    <property type="match status" value="1"/>
</dbReference>